<proteinExistence type="predicted"/>
<name>A0A3Q0KV33_SCHMA</name>
<evidence type="ECO:0000313" key="1">
    <source>
        <dbReference type="Proteomes" id="UP000008854"/>
    </source>
</evidence>
<accession>A0A3Q0KV33</accession>
<reference evidence="1" key="1">
    <citation type="journal article" date="2012" name="PLoS Negl. Trop. Dis.">
        <title>A systematically improved high quality genome and transcriptome of the human blood fluke Schistosoma mansoni.</title>
        <authorList>
            <person name="Protasio A.V."/>
            <person name="Tsai I.J."/>
            <person name="Babbage A."/>
            <person name="Nichol S."/>
            <person name="Hunt M."/>
            <person name="Aslett M.A."/>
            <person name="De Silva N."/>
            <person name="Velarde G.S."/>
            <person name="Anderson T.J."/>
            <person name="Clark R.C."/>
            <person name="Davidson C."/>
            <person name="Dillon G.P."/>
            <person name="Holroyd N.E."/>
            <person name="LoVerde P.T."/>
            <person name="Lloyd C."/>
            <person name="McQuillan J."/>
            <person name="Oliveira G."/>
            <person name="Otto T.D."/>
            <person name="Parker-Manuel S.J."/>
            <person name="Quail M.A."/>
            <person name="Wilson R.A."/>
            <person name="Zerlotini A."/>
            <person name="Dunne D.W."/>
            <person name="Berriman M."/>
        </authorList>
    </citation>
    <scope>NUCLEOTIDE SEQUENCE [LARGE SCALE GENOMIC DNA]</scope>
    <source>
        <strain evidence="1">Puerto Rican</strain>
    </source>
</reference>
<protein>
    <submittedName>
        <fullName evidence="2">Smp_203020</fullName>
    </submittedName>
</protein>
<reference evidence="2" key="2">
    <citation type="submission" date="2018-12" db="UniProtKB">
        <authorList>
            <consortium name="WormBaseParasite"/>
        </authorList>
    </citation>
    <scope>IDENTIFICATION</scope>
    <source>
        <strain evidence="2">Puerto Rican</strain>
    </source>
</reference>
<keyword evidence="1" id="KW-1185">Reference proteome</keyword>
<dbReference type="AlphaFoldDB" id="A0A3Q0KV33"/>
<dbReference type="InParanoid" id="A0A3Q0KV33"/>
<organism evidence="1 2">
    <name type="scientific">Schistosoma mansoni</name>
    <name type="common">Blood fluke</name>
    <dbReference type="NCBI Taxonomy" id="6183"/>
    <lineage>
        <taxon>Eukaryota</taxon>
        <taxon>Metazoa</taxon>
        <taxon>Spiralia</taxon>
        <taxon>Lophotrochozoa</taxon>
        <taxon>Platyhelminthes</taxon>
        <taxon>Trematoda</taxon>
        <taxon>Digenea</taxon>
        <taxon>Strigeidida</taxon>
        <taxon>Schistosomatoidea</taxon>
        <taxon>Schistosomatidae</taxon>
        <taxon>Schistosoma</taxon>
    </lineage>
</organism>
<dbReference type="Proteomes" id="UP000008854">
    <property type="component" value="Unassembled WGS sequence"/>
</dbReference>
<dbReference type="WBParaSite" id="Smp_203020.1">
    <property type="protein sequence ID" value="Smp_203020.1"/>
    <property type="gene ID" value="Smp_203020"/>
</dbReference>
<sequence length="127" mass="14345">MNHKFKSVWSGVVNNFTNSPVSSTVVRPTNPVTMYYSPYLDPSRLRNKTIVSIFNQFNKTPLDKEAINQMPKCPAVPRTLRSLLAVQSRIVSQQLTKTCMNLNSNLCPWSTRDSFAAIGVRLSFGNY</sequence>
<evidence type="ECO:0000313" key="2">
    <source>
        <dbReference type="WBParaSite" id="Smp_203020.1"/>
    </source>
</evidence>